<evidence type="ECO:0000256" key="6">
    <source>
        <dbReference type="ARBA" id="ARBA00022781"/>
    </source>
</evidence>
<sequence>MTLKFLVNKLLPTVFVLLASATALNAAGGEVSSHAYQLHEIMGMPITNSMLTTWVIALALILAVRLAVGTPQLIPTKGQAVFESVYSGLESVMEPIVGSKLINKVLPLLICLFLFILINNWSGLLPGVGAFGFKDAEGNLNYFFRPANSDLNTTIALAAIAMLGWLYFVLRYAGIKLLAHDLFGNKAEKDSTPLPLYFFLSLVFLLVGLIEVVSIGIRPLTLSMRLFGNILGGETLLAKIIDMLPWYVPGALPFYLLETLVGLIQALVFTLLTAVYIGLICNHEEEH</sequence>
<feature type="transmembrane region" description="Helical" evidence="11">
    <location>
        <begin position="254"/>
        <end position="279"/>
    </location>
</feature>
<keyword evidence="3 11" id="KW-0813">Transport</keyword>
<keyword evidence="5 11" id="KW-0812">Transmembrane</keyword>
<keyword evidence="13" id="KW-0732">Signal</keyword>
<dbReference type="FunCoup" id="A0A317ZMK9">
    <property type="interactions" value="298"/>
</dbReference>
<dbReference type="PANTHER" id="PTHR42823">
    <property type="entry name" value="ATP SYNTHASE SUBUNIT A, CHLOROPLASTIC"/>
    <property type="match status" value="1"/>
</dbReference>
<comment type="similarity">
    <text evidence="2 11 12">Belongs to the ATPase A chain family.</text>
</comment>
<dbReference type="InterPro" id="IPR035908">
    <property type="entry name" value="F0_ATP_A_sf"/>
</dbReference>
<evidence type="ECO:0000256" key="4">
    <source>
        <dbReference type="ARBA" id="ARBA00022547"/>
    </source>
</evidence>
<dbReference type="PRINTS" id="PR00123">
    <property type="entry name" value="ATPASEA"/>
</dbReference>
<dbReference type="EMBL" id="QHJQ01000001">
    <property type="protein sequence ID" value="PXA05417.1"/>
    <property type="molecule type" value="Genomic_DNA"/>
</dbReference>
<organism evidence="14 15">
    <name type="scientific">Coraliomargarita sinensis</name>
    <dbReference type="NCBI Taxonomy" id="2174842"/>
    <lineage>
        <taxon>Bacteria</taxon>
        <taxon>Pseudomonadati</taxon>
        <taxon>Verrucomicrobiota</taxon>
        <taxon>Opitutia</taxon>
        <taxon>Puniceicoccales</taxon>
        <taxon>Coraliomargaritaceae</taxon>
        <taxon>Coraliomargarita</taxon>
    </lineage>
</organism>
<proteinExistence type="inferred from homology"/>
<feature type="transmembrane region" description="Helical" evidence="11">
    <location>
        <begin position="50"/>
        <end position="68"/>
    </location>
</feature>
<dbReference type="InterPro" id="IPR023011">
    <property type="entry name" value="ATP_synth_F0_asu_AS"/>
</dbReference>
<evidence type="ECO:0000256" key="1">
    <source>
        <dbReference type="ARBA" id="ARBA00004141"/>
    </source>
</evidence>
<dbReference type="InterPro" id="IPR045082">
    <property type="entry name" value="ATP_syn_F0_a_bact/chloroplast"/>
</dbReference>
<comment type="function">
    <text evidence="11 12">Key component of the proton channel; it plays a direct role in the translocation of protons across the membrane.</text>
</comment>
<dbReference type="HAMAP" id="MF_01393">
    <property type="entry name" value="ATP_synth_a_bact"/>
    <property type="match status" value="1"/>
</dbReference>
<gene>
    <name evidence="11 14" type="primary">atpB</name>
    <name evidence="14" type="ORF">DDZ13_00690</name>
</gene>
<dbReference type="GO" id="GO:0005886">
    <property type="term" value="C:plasma membrane"/>
    <property type="evidence" value="ECO:0007669"/>
    <property type="project" value="UniProtKB-SubCell"/>
</dbReference>
<keyword evidence="4 11" id="KW-0138">CF(0)</keyword>
<dbReference type="InParanoid" id="A0A317ZMK9"/>
<evidence type="ECO:0000256" key="13">
    <source>
        <dbReference type="SAM" id="SignalP"/>
    </source>
</evidence>
<dbReference type="Gene3D" id="1.20.120.220">
    <property type="entry name" value="ATP synthase, F0 complex, subunit A"/>
    <property type="match status" value="1"/>
</dbReference>
<keyword evidence="10 11" id="KW-0066">ATP synthesis</keyword>
<evidence type="ECO:0000256" key="8">
    <source>
        <dbReference type="ARBA" id="ARBA00023065"/>
    </source>
</evidence>
<dbReference type="InterPro" id="IPR000568">
    <property type="entry name" value="ATP_synth_F0_asu"/>
</dbReference>
<dbReference type="AlphaFoldDB" id="A0A317ZMK9"/>
<evidence type="ECO:0000256" key="7">
    <source>
        <dbReference type="ARBA" id="ARBA00022989"/>
    </source>
</evidence>
<feature type="transmembrane region" description="Helical" evidence="11">
    <location>
        <begin position="105"/>
        <end position="133"/>
    </location>
</feature>
<feature type="transmembrane region" description="Helical" evidence="11">
    <location>
        <begin position="153"/>
        <end position="173"/>
    </location>
</feature>
<dbReference type="PANTHER" id="PTHR42823:SF3">
    <property type="entry name" value="ATP SYNTHASE SUBUNIT A, CHLOROPLASTIC"/>
    <property type="match status" value="1"/>
</dbReference>
<evidence type="ECO:0000256" key="11">
    <source>
        <dbReference type="HAMAP-Rule" id="MF_01393"/>
    </source>
</evidence>
<dbReference type="CDD" id="cd00310">
    <property type="entry name" value="ATP-synt_Fo_a_6"/>
    <property type="match status" value="1"/>
</dbReference>
<evidence type="ECO:0000256" key="5">
    <source>
        <dbReference type="ARBA" id="ARBA00022692"/>
    </source>
</evidence>
<keyword evidence="15" id="KW-1185">Reference proteome</keyword>
<keyword evidence="11" id="KW-1003">Cell membrane</keyword>
<comment type="caution">
    <text evidence="14">The sequence shown here is derived from an EMBL/GenBank/DDBJ whole genome shotgun (WGS) entry which is preliminary data.</text>
</comment>
<dbReference type="NCBIfam" id="TIGR01131">
    <property type="entry name" value="ATP_synt_6_or_A"/>
    <property type="match status" value="1"/>
</dbReference>
<evidence type="ECO:0000256" key="9">
    <source>
        <dbReference type="ARBA" id="ARBA00023136"/>
    </source>
</evidence>
<dbReference type="GO" id="GO:0045259">
    <property type="term" value="C:proton-transporting ATP synthase complex"/>
    <property type="evidence" value="ECO:0007669"/>
    <property type="project" value="UniProtKB-KW"/>
</dbReference>
<dbReference type="SUPFAM" id="SSF81336">
    <property type="entry name" value="F1F0 ATP synthase subunit A"/>
    <property type="match status" value="1"/>
</dbReference>
<feature type="transmembrane region" description="Helical" evidence="11">
    <location>
        <begin position="194"/>
        <end position="217"/>
    </location>
</feature>
<comment type="subcellular location">
    <subcellularLocation>
        <location evidence="11 12">Cell membrane</location>
        <topology evidence="11 12">Multi-pass membrane protein</topology>
    </subcellularLocation>
    <subcellularLocation>
        <location evidence="1">Membrane</location>
        <topology evidence="1">Multi-pass membrane protein</topology>
    </subcellularLocation>
</comment>
<dbReference type="OrthoDB" id="9789241at2"/>
<keyword evidence="6 11" id="KW-0375">Hydrogen ion transport</keyword>
<evidence type="ECO:0000256" key="3">
    <source>
        <dbReference type="ARBA" id="ARBA00022448"/>
    </source>
</evidence>
<name>A0A317ZMK9_9BACT</name>
<feature type="chain" id="PRO_5016364069" description="ATP synthase subunit a" evidence="13">
    <location>
        <begin position="27"/>
        <end position="287"/>
    </location>
</feature>
<evidence type="ECO:0000313" key="15">
    <source>
        <dbReference type="Proteomes" id="UP000247099"/>
    </source>
</evidence>
<dbReference type="Proteomes" id="UP000247099">
    <property type="component" value="Unassembled WGS sequence"/>
</dbReference>
<evidence type="ECO:0000256" key="2">
    <source>
        <dbReference type="ARBA" id="ARBA00006810"/>
    </source>
</evidence>
<accession>A0A317ZMK9</accession>
<reference evidence="14 15" key="1">
    <citation type="submission" date="2018-05" db="EMBL/GenBank/DDBJ databases">
        <title>Coraliomargarita sinensis sp. nov., isolated from a marine solar saltern.</title>
        <authorList>
            <person name="Zhou L.Y."/>
        </authorList>
    </citation>
    <scope>NUCLEOTIDE SEQUENCE [LARGE SCALE GENOMIC DNA]</scope>
    <source>
        <strain evidence="14 15">WN38</strain>
    </source>
</reference>
<keyword evidence="9 11" id="KW-0472">Membrane</keyword>
<keyword evidence="7 11" id="KW-1133">Transmembrane helix</keyword>
<evidence type="ECO:0000256" key="12">
    <source>
        <dbReference type="RuleBase" id="RU000483"/>
    </source>
</evidence>
<protein>
    <recommendedName>
        <fullName evidence="11 12">ATP synthase subunit a</fullName>
    </recommendedName>
    <alternativeName>
        <fullName evidence="11">ATP synthase F0 sector subunit a</fullName>
    </alternativeName>
    <alternativeName>
        <fullName evidence="11">F-ATPase subunit 6</fullName>
    </alternativeName>
</protein>
<keyword evidence="8 11" id="KW-0406">Ion transport</keyword>
<feature type="signal peptide" evidence="13">
    <location>
        <begin position="1"/>
        <end position="26"/>
    </location>
</feature>
<dbReference type="GO" id="GO:0042777">
    <property type="term" value="P:proton motive force-driven plasma membrane ATP synthesis"/>
    <property type="evidence" value="ECO:0007669"/>
    <property type="project" value="TreeGrafter"/>
</dbReference>
<evidence type="ECO:0000313" key="14">
    <source>
        <dbReference type="EMBL" id="PXA05417.1"/>
    </source>
</evidence>
<evidence type="ECO:0000256" key="10">
    <source>
        <dbReference type="ARBA" id="ARBA00023310"/>
    </source>
</evidence>
<dbReference type="Pfam" id="PF00119">
    <property type="entry name" value="ATP-synt_A"/>
    <property type="match status" value="1"/>
</dbReference>
<dbReference type="GO" id="GO:0046933">
    <property type="term" value="F:proton-transporting ATP synthase activity, rotational mechanism"/>
    <property type="evidence" value="ECO:0007669"/>
    <property type="project" value="UniProtKB-UniRule"/>
</dbReference>
<dbReference type="PROSITE" id="PS00449">
    <property type="entry name" value="ATPASE_A"/>
    <property type="match status" value="1"/>
</dbReference>